<proteinExistence type="predicted"/>
<reference evidence="2 3" key="1">
    <citation type="submission" date="2015-10" db="EMBL/GenBank/DDBJ databases">
        <title>Pseudomonas putida clinical strains.</title>
        <authorList>
            <person name="Molina L."/>
            <person name="Udaondo Z."/>
        </authorList>
    </citation>
    <scope>NUCLEOTIDE SEQUENCE [LARGE SCALE GENOMIC DNA]</scope>
    <source>
        <strain evidence="2 3">HB13667</strain>
    </source>
</reference>
<evidence type="ECO:0000313" key="3">
    <source>
        <dbReference type="Proteomes" id="UP000050437"/>
    </source>
</evidence>
<sequence>MNSRRCGTFGNLGQGLPGGQGGAGHGGRGGVAERAVDMHDQACIEQAELGKTAVTRQRLGAGPFETGVGCKAAPIHLAGGVRQGFQATFIDGLEQRFGRLVAGVEFR</sequence>
<feature type="compositionally biased region" description="Gly residues" evidence="1">
    <location>
        <begin position="10"/>
        <end position="30"/>
    </location>
</feature>
<name>A0A0P7DB02_PSEPU</name>
<dbReference type="EMBL" id="LKKS01000101">
    <property type="protein sequence ID" value="KPM62913.1"/>
    <property type="molecule type" value="Genomic_DNA"/>
</dbReference>
<evidence type="ECO:0000313" key="2">
    <source>
        <dbReference type="EMBL" id="KPM62913.1"/>
    </source>
</evidence>
<comment type="caution">
    <text evidence="2">The sequence shown here is derived from an EMBL/GenBank/DDBJ whole genome shotgun (WGS) entry which is preliminary data.</text>
</comment>
<dbReference type="Proteomes" id="UP000050437">
    <property type="component" value="Unassembled WGS sequence"/>
</dbReference>
<evidence type="ECO:0000256" key="1">
    <source>
        <dbReference type="SAM" id="MobiDB-lite"/>
    </source>
</evidence>
<dbReference type="AlphaFoldDB" id="A0A0P7DB02"/>
<gene>
    <name evidence="2" type="ORF">HB13667_15995</name>
</gene>
<organism evidence="2 3">
    <name type="scientific">Pseudomonas putida</name>
    <name type="common">Arthrobacter siderocapsulatus</name>
    <dbReference type="NCBI Taxonomy" id="303"/>
    <lineage>
        <taxon>Bacteria</taxon>
        <taxon>Pseudomonadati</taxon>
        <taxon>Pseudomonadota</taxon>
        <taxon>Gammaproteobacteria</taxon>
        <taxon>Pseudomonadales</taxon>
        <taxon>Pseudomonadaceae</taxon>
        <taxon>Pseudomonas</taxon>
    </lineage>
</organism>
<accession>A0A0P7DB02</accession>
<protein>
    <submittedName>
        <fullName evidence="2">Uncharacterized protein</fullName>
    </submittedName>
</protein>
<feature type="region of interest" description="Disordered" evidence="1">
    <location>
        <begin position="1"/>
        <end position="31"/>
    </location>
</feature>